<name>A0A2S9XT81_9BACT</name>
<evidence type="ECO:0000313" key="1">
    <source>
        <dbReference type="EMBL" id="PRP96077.1"/>
    </source>
</evidence>
<comment type="caution">
    <text evidence="1">The sequence shown here is derived from an EMBL/GenBank/DDBJ whole genome shotgun (WGS) entry which is preliminary data.</text>
</comment>
<sequence length="306" mass="33797">MHTYTQMKTDPKRMGHPNADRGLCGFAGTLMALLERRDYGFLDDLYDCVNNATRILGVDKSVRIKGRIQKRVAHGIIPNETSIDDWKACLGFMILFKEHSKAAGDGHWQTCVTFSDLFGGFSYDHLDVKSTSGILFFKKTTTTRYSKLKDLPSTAVLSDKLDTGGLSYKKGDFGVPPSVISEVLSVAGLNVSKTDVVASNAETLKMLTRWSMVKMLKKTFVDAMYNSQTGVSPNDGVLLGVGTPASVRTDLSTYYNVVHWVYVPTVPNSRPNSGDFKVWTWGNEYSAKDLLDSRGMAPVYAVYLAP</sequence>
<dbReference type="Proteomes" id="UP000238823">
    <property type="component" value="Unassembled WGS sequence"/>
</dbReference>
<dbReference type="AlphaFoldDB" id="A0A2S9XT81"/>
<dbReference type="EMBL" id="PVNL01000135">
    <property type="protein sequence ID" value="PRP96077.1"/>
    <property type="molecule type" value="Genomic_DNA"/>
</dbReference>
<proteinExistence type="predicted"/>
<evidence type="ECO:0000313" key="2">
    <source>
        <dbReference type="Proteomes" id="UP000238823"/>
    </source>
</evidence>
<gene>
    <name evidence="1" type="ORF">ENSA7_68910</name>
</gene>
<reference evidence="1 2" key="1">
    <citation type="submission" date="2018-03" db="EMBL/GenBank/DDBJ databases">
        <title>Draft Genome Sequences of the Obligatory Marine Myxobacteria Enhygromyxa salina SWB007.</title>
        <authorList>
            <person name="Poehlein A."/>
            <person name="Moghaddam J.A."/>
            <person name="Harms H."/>
            <person name="Alanjari M."/>
            <person name="Koenig G.M."/>
            <person name="Daniel R."/>
            <person name="Schaeberle T.F."/>
        </authorList>
    </citation>
    <scope>NUCLEOTIDE SEQUENCE [LARGE SCALE GENOMIC DNA]</scope>
    <source>
        <strain evidence="1 2">SWB007</strain>
    </source>
</reference>
<dbReference type="RefSeq" id="WP_181234405.1">
    <property type="nucleotide sequence ID" value="NZ_PVNL01000135.1"/>
</dbReference>
<organism evidence="1 2">
    <name type="scientific">Enhygromyxa salina</name>
    <dbReference type="NCBI Taxonomy" id="215803"/>
    <lineage>
        <taxon>Bacteria</taxon>
        <taxon>Pseudomonadati</taxon>
        <taxon>Myxococcota</taxon>
        <taxon>Polyangia</taxon>
        <taxon>Nannocystales</taxon>
        <taxon>Nannocystaceae</taxon>
        <taxon>Enhygromyxa</taxon>
    </lineage>
</organism>
<accession>A0A2S9XT81</accession>
<protein>
    <submittedName>
        <fullName evidence="1">Uncharacterized protein</fullName>
    </submittedName>
</protein>